<gene>
    <name evidence="12" type="ORF">D9758_008769</name>
</gene>
<comment type="caution">
    <text evidence="12">The sequence shown here is derived from an EMBL/GenBank/DDBJ whole genome shotgun (WGS) entry which is preliminary data.</text>
</comment>
<keyword evidence="3" id="KW-0285">Flavoprotein</keyword>
<evidence type="ECO:0000313" key="12">
    <source>
        <dbReference type="EMBL" id="KAF5353063.1"/>
    </source>
</evidence>
<feature type="binding site" evidence="9">
    <location>
        <begin position="122"/>
        <end position="125"/>
    </location>
    <ligand>
        <name>FAD</name>
        <dbReference type="ChEBI" id="CHEBI:57692"/>
    </ligand>
</feature>
<evidence type="ECO:0000256" key="9">
    <source>
        <dbReference type="PIRSR" id="PIRSR000137-2"/>
    </source>
</evidence>
<evidence type="ECO:0000313" key="13">
    <source>
        <dbReference type="Proteomes" id="UP000559256"/>
    </source>
</evidence>
<dbReference type="InterPro" id="IPR007867">
    <property type="entry name" value="GMC_OxRtase_C"/>
</dbReference>
<feature type="domain" description="Glucose-methanol-choline oxidoreductase N-terminal" evidence="11">
    <location>
        <begin position="304"/>
        <end position="318"/>
    </location>
</feature>
<evidence type="ECO:0000256" key="4">
    <source>
        <dbReference type="ARBA" id="ARBA00022729"/>
    </source>
</evidence>
<feature type="binding site" evidence="9">
    <location>
        <position position="263"/>
    </location>
    <ligand>
        <name>FAD</name>
        <dbReference type="ChEBI" id="CHEBI:57692"/>
    </ligand>
</feature>
<dbReference type="Gene3D" id="3.30.560.10">
    <property type="entry name" value="Glucose Oxidase, domain 3"/>
    <property type="match status" value="1"/>
</dbReference>
<evidence type="ECO:0000256" key="10">
    <source>
        <dbReference type="SAM" id="SignalP"/>
    </source>
</evidence>
<organism evidence="12 13">
    <name type="scientific">Tetrapyrgos nigripes</name>
    <dbReference type="NCBI Taxonomy" id="182062"/>
    <lineage>
        <taxon>Eukaryota</taxon>
        <taxon>Fungi</taxon>
        <taxon>Dikarya</taxon>
        <taxon>Basidiomycota</taxon>
        <taxon>Agaricomycotina</taxon>
        <taxon>Agaricomycetes</taxon>
        <taxon>Agaricomycetidae</taxon>
        <taxon>Agaricales</taxon>
        <taxon>Marasmiineae</taxon>
        <taxon>Marasmiaceae</taxon>
        <taxon>Tetrapyrgos</taxon>
    </lineage>
</organism>
<accession>A0A8H5D5G3</accession>
<evidence type="ECO:0000256" key="7">
    <source>
        <dbReference type="ARBA" id="ARBA00023180"/>
    </source>
</evidence>
<comment type="cofactor">
    <cofactor evidence="1 9">
        <name>FAD</name>
        <dbReference type="ChEBI" id="CHEBI:57692"/>
    </cofactor>
</comment>
<dbReference type="AlphaFoldDB" id="A0A8H5D5G3"/>
<dbReference type="PROSITE" id="PS00624">
    <property type="entry name" value="GMC_OXRED_2"/>
    <property type="match status" value="1"/>
</dbReference>
<dbReference type="Gene3D" id="3.50.50.60">
    <property type="entry name" value="FAD/NAD(P)-binding domain"/>
    <property type="match status" value="1"/>
</dbReference>
<dbReference type="OrthoDB" id="269227at2759"/>
<keyword evidence="5 9" id="KW-0274">FAD</keyword>
<evidence type="ECO:0000256" key="8">
    <source>
        <dbReference type="PIRSR" id="PIRSR000137-1"/>
    </source>
</evidence>
<dbReference type="GO" id="GO:0016614">
    <property type="term" value="F:oxidoreductase activity, acting on CH-OH group of donors"/>
    <property type="evidence" value="ECO:0007669"/>
    <property type="project" value="InterPro"/>
</dbReference>
<dbReference type="Pfam" id="PF05199">
    <property type="entry name" value="GMC_oxred_C"/>
    <property type="match status" value="1"/>
</dbReference>
<dbReference type="PANTHER" id="PTHR11552">
    <property type="entry name" value="GLUCOSE-METHANOL-CHOLINE GMC OXIDOREDUCTASE"/>
    <property type="match status" value="1"/>
</dbReference>
<dbReference type="Proteomes" id="UP000559256">
    <property type="component" value="Unassembled WGS sequence"/>
</dbReference>
<feature type="active site" description="Proton acceptor" evidence="8">
    <location>
        <position position="574"/>
    </location>
</feature>
<dbReference type="SUPFAM" id="SSF51905">
    <property type="entry name" value="FAD/NAD(P)-binding domain"/>
    <property type="match status" value="1"/>
</dbReference>
<keyword evidence="13" id="KW-1185">Reference proteome</keyword>
<dbReference type="InterPro" id="IPR036188">
    <property type="entry name" value="FAD/NAD-bd_sf"/>
</dbReference>
<dbReference type="InterPro" id="IPR000172">
    <property type="entry name" value="GMC_OxRdtase_N"/>
</dbReference>
<comment type="similarity">
    <text evidence="2">Belongs to the GMC oxidoreductase family.</text>
</comment>
<reference evidence="12 13" key="1">
    <citation type="journal article" date="2020" name="ISME J.">
        <title>Uncovering the hidden diversity of litter-decomposition mechanisms in mushroom-forming fungi.</title>
        <authorList>
            <person name="Floudas D."/>
            <person name="Bentzer J."/>
            <person name="Ahren D."/>
            <person name="Johansson T."/>
            <person name="Persson P."/>
            <person name="Tunlid A."/>
        </authorList>
    </citation>
    <scope>NUCLEOTIDE SEQUENCE [LARGE SCALE GENOMIC DNA]</scope>
    <source>
        <strain evidence="12 13">CBS 291.85</strain>
    </source>
</reference>
<evidence type="ECO:0000256" key="2">
    <source>
        <dbReference type="ARBA" id="ARBA00010790"/>
    </source>
</evidence>
<keyword evidence="6" id="KW-0560">Oxidoreductase</keyword>
<evidence type="ECO:0000256" key="3">
    <source>
        <dbReference type="ARBA" id="ARBA00022630"/>
    </source>
</evidence>
<feature type="signal peptide" evidence="10">
    <location>
        <begin position="1"/>
        <end position="21"/>
    </location>
</feature>
<dbReference type="PANTHER" id="PTHR11552:SF201">
    <property type="entry name" value="GLUCOSE-METHANOL-CHOLINE OXIDOREDUCTASE N-TERMINAL DOMAIN-CONTAINING PROTEIN"/>
    <property type="match status" value="1"/>
</dbReference>
<evidence type="ECO:0000256" key="6">
    <source>
        <dbReference type="ARBA" id="ARBA00023002"/>
    </source>
</evidence>
<dbReference type="SUPFAM" id="SSF54373">
    <property type="entry name" value="FAD-linked reductases, C-terminal domain"/>
    <property type="match status" value="1"/>
</dbReference>
<dbReference type="EMBL" id="JAACJM010000064">
    <property type="protein sequence ID" value="KAF5353063.1"/>
    <property type="molecule type" value="Genomic_DNA"/>
</dbReference>
<proteinExistence type="inferred from homology"/>
<keyword evidence="4 10" id="KW-0732">Signal</keyword>
<protein>
    <recommendedName>
        <fullName evidence="11">Glucose-methanol-choline oxidoreductase N-terminal domain-containing protein</fullName>
    </recommendedName>
</protein>
<dbReference type="GO" id="GO:0050660">
    <property type="term" value="F:flavin adenine dinucleotide binding"/>
    <property type="evidence" value="ECO:0007669"/>
    <property type="project" value="InterPro"/>
</dbReference>
<evidence type="ECO:0000256" key="5">
    <source>
        <dbReference type="ARBA" id="ARBA00022827"/>
    </source>
</evidence>
<evidence type="ECO:0000259" key="11">
    <source>
        <dbReference type="PROSITE" id="PS00624"/>
    </source>
</evidence>
<feature type="active site" description="Proton donor" evidence="8">
    <location>
        <position position="530"/>
    </location>
</feature>
<dbReference type="InterPro" id="IPR012132">
    <property type="entry name" value="GMC_OxRdtase"/>
</dbReference>
<evidence type="ECO:0000256" key="1">
    <source>
        <dbReference type="ARBA" id="ARBA00001974"/>
    </source>
</evidence>
<keyword evidence="7" id="KW-0325">Glycoprotein</keyword>
<dbReference type="PIRSF" id="PIRSF000137">
    <property type="entry name" value="Alcohol_oxidase"/>
    <property type="match status" value="1"/>
</dbReference>
<name>A0A8H5D5G3_9AGAR</name>
<dbReference type="Pfam" id="PF00732">
    <property type="entry name" value="GMC_oxred_N"/>
    <property type="match status" value="1"/>
</dbReference>
<sequence length="596" mass="64296">MQFRTLVLVSAFLSFLSTGYASIVEHVDDLPTQEFDFVVIGGGTAGNVIANRLTENPAVNVLVLEAGGFDENDLNTKVPGFFARNMGSLLDWNFTANLGPATDNRTGTVARGFVLGGSSAINGMVYTRGSSDDWDRYADLTDDSGWSWDSIQQYIKKNEQFTQPSDFHNVSGQFDPAVHGFDGINSVTLASYVHKFDDLAIQSSLLPDAEIAFKLDPNDGNNIGLSWGQSTILNGERSSSATSYLAPQFRKRPNLHILLHAHVTRILQTEDDCETSFSGVEFTQDAGATFQVVNATKEIVVSGGAIGSPNVLLNSGIGDAETLTNLGIPSTLDLPSVGQNYTDQALVPYIWIVNSTDPNDFLSQDEFVREGQLEQWRENRTGPLADGPGVTLCFFRLPDNASIFETVEDPSAGPNTSHIEMVFTSSNVGFLPAAVGNMTNFILASPNILTPASRGFLTINSSNPLDRPVINLNLLSSEFDVFAMREGVKTVQRLLATTPFQGFILQPTTNATTDEEIDQLVRETISAGLHPVGSAAMSPKGADWGVVDPDLKLKGAKGVRVVDASVLPLVPSAHTQAPVYIVAERASDLIKADWKL</sequence>
<feature type="chain" id="PRO_5034046912" description="Glucose-methanol-choline oxidoreductase N-terminal domain-containing protein" evidence="10">
    <location>
        <begin position="22"/>
        <end position="596"/>
    </location>
</feature>
<feature type="binding site" evidence="9">
    <location>
        <position position="114"/>
    </location>
    <ligand>
        <name>FAD</name>
        <dbReference type="ChEBI" id="CHEBI:57692"/>
    </ligand>
</feature>